<feature type="domain" description="ASD2" evidence="7">
    <location>
        <begin position="2130"/>
        <end position="2424"/>
    </location>
</feature>
<feature type="region of interest" description="Disordered" evidence="6">
    <location>
        <begin position="742"/>
        <end position="812"/>
    </location>
</feature>
<feature type="coiled-coil region" evidence="5">
    <location>
        <begin position="2344"/>
        <end position="2371"/>
    </location>
</feature>
<dbReference type="InterPro" id="IPR027685">
    <property type="entry name" value="Shroom_fam"/>
</dbReference>
<feature type="compositionally biased region" description="Polar residues" evidence="6">
    <location>
        <begin position="689"/>
        <end position="699"/>
    </location>
</feature>
<feature type="region of interest" description="Disordered" evidence="6">
    <location>
        <begin position="1092"/>
        <end position="1119"/>
    </location>
</feature>
<feature type="compositionally biased region" description="Low complexity" evidence="6">
    <location>
        <begin position="1618"/>
        <end position="1631"/>
    </location>
</feature>
<feature type="compositionally biased region" description="Polar residues" evidence="6">
    <location>
        <begin position="1341"/>
        <end position="1361"/>
    </location>
</feature>
<protein>
    <submittedName>
        <fullName evidence="8">SHROOM</fullName>
    </submittedName>
</protein>
<feature type="region of interest" description="Disordered" evidence="6">
    <location>
        <begin position="187"/>
        <end position="295"/>
    </location>
</feature>
<dbReference type="GO" id="GO:0016324">
    <property type="term" value="C:apical plasma membrane"/>
    <property type="evidence" value="ECO:0007669"/>
    <property type="project" value="TreeGrafter"/>
</dbReference>
<feature type="compositionally biased region" description="Polar residues" evidence="6">
    <location>
        <begin position="1409"/>
        <end position="1421"/>
    </location>
</feature>
<feature type="region of interest" description="Disordered" evidence="6">
    <location>
        <begin position="683"/>
        <end position="723"/>
    </location>
</feature>
<proteinExistence type="inferred from homology"/>
<feature type="compositionally biased region" description="Polar residues" evidence="6">
    <location>
        <begin position="2080"/>
        <end position="2090"/>
    </location>
</feature>
<feature type="region of interest" description="Disordered" evidence="6">
    <location>
        <begin position="587"/>
        <end position="671"/>
    </location>
</feature>
<evidence type="ECO:0000313" key="9">
    <source>
        <dbReference type="Proteomes" id="UP000507470"/>
    </source>
</evidence>
<evidence type="ECO:0000256" key="1">
    <source>
        <dbReference type="ARBA" id="ARBA00004245"/>
    </source>
</evidence>
<feature type="compositionally biased region" description="Polar residues" evidence="6">
    <location>
        <begin position="2050"/>
        <end position="2060"/>
    </location>
</feature>
<feature type="compositionally biased region" description="Polar residues" evidence="6">
    <location>
        <begin position="510"/>
        <end position="519"/>
    </location>
</feature>
<reference evidence="8 9" key="1">
    <citation type="submission" date="2020-06" db="EMBL/GenBank/DDBJ databases">
        <authorList>
            <person name="Li R."/>
            <person name="Bekaert M."/>
        </authorList>
    </citation>
    <scope>NUCLEOTIDE SEQUENCE [LARGE SCALE GENOMIC DNA]</scope>
    <source>
        <strain evidence="9">wild</strain>
    </source>
</reference>
<feature type="compositionally biased region" description="Low complexity" evidence="6">
    <location>
        <begin position="854"/>
        <end position="867"/>
    </location>
</feature>
<feature type="compositionally biased region" description="Low complexity" evidence="6">
    <location>
        <begin position="992"/>
        <end position="1011"/>
    </location>
</feature>
<feature type="compositionally biased region" description="Polar residues" evidence="6">
    <location>
        <begin position="242"/>
        <end position="258"/>
    </location>
</feature>
<feature type="compositionally biased region" description="Polar residues" evidence="6">
    <location>
        <begin position="210"/>
        <end position="221"/>
    </location>
</feature>
<feature type="region of interest" description="Disordered" evidence="6">
    <location>
        <begin position="844"/>
        <end position="871"/>
    </location>
</feature>
<accession>A0A6J8D6M8</accession>
<feature type="compositionally biased region" description="Basic and acidic residues" evidence="6">
    <location>
        <begin position="1682"/>
        <end position="1691"/>
    </location>
</feature>
<dbReference type="Gene3D" id="6.10.250.3120">
    <property type="match status" value="1"/>
</dbReference>
<feature type="compositionally biased region" description="Basic and acidic residues" evidence="6">
    <location>
        <begin position="793"/>
        <end position="812"/>
    </location>
</feature>
<feature type="compositionally biased region" description="Polar residues" evidence="6">
    <location>
        <begin position="1995"/>
        <end position="2006"/>
    </location>
</feature>
<feature type="compositionally biased region" description="Basic and acidic residues" evidence="6">
    <location>
        <begin position="2184"/>
        <end position="2200"/>
    </location>
</feature>
<dbReference type="InterPro" id="IPR014799">
    <property type="entry name" value="ASD2_dom"/>
</dbReference>
<organism evidence="8 9">
    <name type="scientific">Mytilus coruscus</name>
    <name type="common">Sea mussel</name>
    <dbReference type="NCBI Taxonomy" id="42192"/>
    <lineage>
        <taxon>Eukaryota</taxon>
        <taxon>Metazoa</taxon>
        <taxon>Spiralia</taxon>
        <taxon>Lophotrochozoa</taxon>
        <taxon>Mollusca</taxon>
        <taxon>Bivalvia</taxon>
        <taxon>Autobranchia</taxon>
        <taxon>Pteriomorphia</taxon>
        <taxon>Mytilida</taxon>
        <taxon>Mytiloidea</taxon>
        <taxon>Mytilidae</taxon>
        <taxon>Mytilinae</taxon>
        <taxon>Mytilus</taxon>
    </lineage>
</organism>
<feature type="compositionally biased region" description="Basic and acidic residues" evidence="6">
    <location>
        <begin position="917"/>
        <end position="926"/>
    </location>
</feature>
<evidence type="ECO:0000256" key="2">
    <source>
        <dbReference type="ARBA" id="ARBA00006469"/>
    </source>
</evidence>
<dbReference type="GO" id="GO:0007015">
    <property type="term" value="P:actin filament organization"/>
    <property type="evidence" value="ECO:0007669"/>
    <property type="project" value="TreeGrafter"/>
</dbReference>
<comment type="similarity">
    <text evidence="2">Belongs to the shroom family.</text>
</comment>
<evidence type="ECO:0000256" key="4">
    <source>
        <dbReference type="ARBA" id="ARBA00023212"/>
    </source>
</evidence>
<dbReference type="OrthoDB" id="10063560at2759"/>
<feature type="compositionally biased region" description="Basic and acidic residues" evidence="6">
    <location>
        <begin position="1200"/>
        <end position="1233"/>
    </location>
</feature>
<feature type="compositionally biased region" description="Basic and acidic residues" evidence="6">
    <location>
        <begin position="1362"/>
        <end position="1373"/>
    </location>
</feature>
<dbReference type="PROSITE" id="PS51307">
    <property type="entry name" value="ASD2"/>
    <property type="match status" value="1"/>
</dbReference>
<feature type="compositionally biased region" description="Low complexity" evidence="6">
    <location>
        <begin position="1934"/>
        <end position="1945"/>
    </location>
</feature>
<feature type="compositionally biased region" description="Polar residues" evidence="6">
    <location>
        <begin position="75"/>
        <end position="116"/>
    </location>
</feature>
<feature type="compositionally biased region" description="Basic and acidic residues" evidence="6">
    <location>
        <begin position="596"/>
        <end position="617"/>
    </location>
</feature>
<feature type="region of interest" description="Disordered" evidence="6">
    <location>
        <begin position="1"/>
        <end position="148"/>
    </location>
</feature>
<evidence type="ECO:0000259" key="7">
    <source>
        <dbReference type="PROSITE" id="PS51307"/>
    </source>
</evidence>
<feature type="region of interest" description="Disordered" evidence="6">
    <location>
        <begin position="1179"/>
        <end position="1309"/>
    </location>
</feature>
<gene>
    <name evidence="8" type="ORF">MCOR_36899</name>
</gene>
<dbReference type="PANTHER" id="PTHR15012:SF32">
    <property type="entry name" value="PROTEIN SHROOM"/>
    <property type="match status" value="1"/>
</dbReference>
<feature type="compositionally biased region" description="Basic and acidic residues" evidence="6">
    <location>
        <begin position="2023"/>
        <end position="2036"/>
    </location>
</feature>
<feature type="compositionally biased region" description="Basic and acidic residues" evidence="6">
    <location>
        <begin position="192"/>
        <end position="203"/>
    </location>
</feature>
<feature type="compositionally biased region" description="Polar residues" evidence="6">
    <location>
        <begin position="341"/>
        <end position="354"/>
    </location>
</feature>
<feature type="compositionally biased region" description="Polar residues" evidence="6">
    <location>
        <begin position="136"/>
        <end position="148"/>
    </location>
</feature>
<dbReference type="PANTHER" id="PTHR15012">
    <property type="entry name" value="APICAL PROTEIN/SHROOM-RELATED"/>
    <property type="match status" value="1"/>
</dbReference>
<feature type="region of interest" description="Disordered" evidence="6">
    <location>
        <begin position="2168"/>
        <end position="2210"/>
    </location>
</feature>
<feature type="compositionally biased region" description="Low complexity" evidence="6">
    <location>
        <begin position="1965"/>
        <end position="1980"/>
    </location>
</feature>
<feature type="compositionally biased region" description="Polar residues" evidence="6">
    <location>
        <begin position="1834"/>
        <end position="1849"/>
    </location>
</feature>
<keyword evidence="5" id="KW-0175">Coiled coil</keyword>
<feature type="compositionally biased region" description="Polar residues" evidence="6">
    <location>
        <begin position="1869"/>
        <end position="1893"/>
    </location>
</feature>
<feature type="compositionally biased region" description="Basic and acidic residues" evidence="6">
    <location>
        <begin position="1916"/>
        <end position="1929"/>
    </location>
</feature>
<feature type="region of interest" description="Disordered" evidence="6">
    <location>
        <begin position="917"/>
        <end position="942"/>
    </location>
</feature>
<feature type="compositionally biased region" description="Basic and acidic residues" evidence="6">
    <location>
        <begin position="1280"/>
        <end position="1294"/>
    </location>
</feature>
<feature type="compositionally biased region" description="Low complexity" evidence="6">
    <location>
        <begin position="117"/>
        <end position="135"/>
    </location>
</feature>
<feature type="compositionally biased region" description="Polar residues" evidence="6">
    <location>
        <begin position="1586"/>
        <end position="1607"/>
    </location>
</feature>
<dbReference type="GO" id="GO:0051015">
    <property type="term" value="F:actin filament binding"/>
    <property type="evidence" value="ECO:0007669"/>
    <property type="project" value="InterPro"/>
</dbReference>
<dbReference type="Proteomes" id="UP000507470">
    <property type="component" value="Unassembled WGS sequence"/>
</dbReference>
<feature type="region of interest" description="Disordered" evidence="6">
    <location>
        <begin position="427"/>
        <end position="469"/>
    </location>
</feature>
<feature type="region of interest" description="Disordered" evidence="6">
    <location>
        <begin position="482"/>
        <end position="575"/>
    </location>
</feature>
<feature type="compositionally biased region" description="Basic and acidic residues" evidence="6">
    <location>
        <begin position="700"/>
        <end position="712"/>
    </location>
</feature>
<feature type="compositionally biased region" description="Polar residues" evidence="6">
    <location>
        <begin position="22"/>
        <end position="32"/>
    </location>
</feature>
<evidence type="ECO:0000256" key="6">
    <source>
        <dbReference type="SAM" id="MobiDB-lite"/>
    </source>
</evidence>
<feature type="compositionally biased region" description="Polar residues" evidence="6">
    <location>
        <begin position="1636"/>
        <end position="1664"/>
    </location>
</feature>
<feature type="compositionally biased region" description="Polar residues" evidence="6">
    <location>
        <begin position="714"/>
        <end position="723"/>
    </location>
</feature>
<feature type="compositionally biased region" description="Polar residues" evidence="6">
    <location>
        <begin position="1949"/>
        <end position="1958"/>
    </location>
</feature>
<name>A0A6J8D6M8_MYTCO</name>
<keyword evidence="4" id="KW-0206">Cytoskeleton</keyword>
<dbReference type="GO" id="GO:0005912">
    <property type="term" value="C:adherens junction"/>
    <property type="evidence" value="ECO:0007669"/>
    <property type="project" value="TreeGrafter"/>
</dbReference>
<dbReference type="GO" id="GO:0043296">
    <property type="term" value="C:apical junction complex"/>
    <property type="evidence" value="ECO:0007669"/>
    <property type="project" value="TreeGrafter"/>
</dbReference>
<evidence type="ECO:0000256" key="5">
    <source>
        <dbReference type="SAM" id="Coils"/>
    </source>
</evidence>
<feature type="compositionally biased region" description="Basic and acidic residues" evidence="6">
    <location>
        <begin position="225"/>
        <end position="240"/>
    </location>
</feature>
<feature type="compositionally biased region" description="Basic and acidic residues" evidence="6">
    <location>
        <begin position="1437"/>
        <end position="1454"/>
    </location>
</feature>
<feature type="region of interest" description="Disordered" evidence="6">
    <location>
        <begin position="1496"/>
        <end position="2097"/>
    </location>
</feature>
<sequence length="2426" mass="274566">MNKPPIPQTPRNRSPSPAVGQNYGTTYLNAQDRTAKYRRSRPASIIIRKSASQSNISQQSPTRCESPSIVYGTPRRSNSHSGMPPSQSKRSPSPAISPQSPTARSPSPAMLTQSPRARSPSPALLPQSPRSSSPSVTQQVQHIRSSTPSLLEKLLRKTKETWGYDGKYILLRGTSKLESSVKVLRSSSFLQKAREAQERERNRLGIQDDSIVQKQSSSSMKQRPRRIESFHGSRTRRYDKTPSVSSSTDGSIQSYQTAESRELRESATVQNEKGDNQLPMEQATTPTTKQVKEWPTMADLSQKQILPNKYDGNQGYFNPHLSPSKSSPSLDKEEPHHVKTGNYTSPLMNKSSPNIHDDVKKSTPSSSSSSSYLANQKWFSPSAYQKQSPRQYHTSSNFYQSSPQFTKHNPNDYQNLQDIQQSINQPNVMSYTLPPPVEKEESDPELQGLTKGDNRPLCSPPAPPTRDISSLKYVPLSNQSHAKYPSWPVTQPSADIESGEPINAPLSLLNEHNPNQNNVRALKDRNSPNSERKASDRNASDPGFKKPIPFAVFLKRPDQRHQQYGSHVQSDRKDTDSKMNEFFESLPGYQQPIFDQDGHRFGDEKYNVSPPERESDGRYPSQRMSNKTTDNRYTPQYRSYQEPVNSSRITRDSGSNPLLSPDKDSKPSFSDLRYSDKSLLKVTPDNKFTDSSTSPMQSPKDSKLPHGSKDNYPDNVQTSIYDPKNNSYLVKKTMVCYTTGTQTEFNSPRKKSPSSPGYNMHFPFDKSNQAIQTSPENTNKDDDFVRMRKSSRDRHEESYESRPRPKSTSEKDKILLNNINSELDSNDQHSAPFMRKLARDLLANQSQEHKRRSTSSSGGSGLRSPSSDYSHYFGELRESGSYSSVIIHDDLSEAESATSSKPDGTYDSEKQHLHQFEKLKSPRRSLDPSMFSQKLSSRGLQNSRYGSEAQLLNQSHKDHTSSMINLPRSAREDSRPKFSRPSTDSSTPSHKTGSSTDTFSSTSTHYSFDTSPGPYVPGIPGPTQHSARRESNDSVFVDEKSPFEKKGDNFKDFKSQINNDKKSKTTAWVGRTQSMKKAYGVYDETHSLIHKRQESEVSSSSSENHQLIHSRSQSDSNYLPMNEIRSKQNSDKMLGAINEETSEARWQDALRKSKSREISYEQNISELDVKKHVNEKLREYQNKTEMERTNLKRTSSEQFRPMKERMANKTHSESKLDEPKQHLLPNKDLDMRQTKVTKSNSREKISQSPSQSQTDLRSPSSSDSSRRSSDRLPSPSSSRLDLRPDSCSGSDKKSPSPSSSRADLVGSRDDLKRAQKNALQNFMLTKTGRLPSDEEEKLHQHQNNVNGQSQPDRPTRLSVTESFRKKYAEGDKLRRSRSISSTDSGNYTEMRPPMRPQPTEWSRVRSQTRRPQSIGSDSGSSLVDPYAVTPVISSSFDHQRSDSLESPRVEEMSKDLQSTGDTTPHREGLTMEFPVYLLDGDNYLDRRNLPLNTVVPKGHDGWSPRMGSSNIYQNLMPEHPGYRKPPPPPPPSEEEKPPELPPRNYRPKDISQSDSQLRQQRYLPPQEESHEQYAEQLRKFSRRYSEQSSASMMYLSSKTQTHITQSFPKPEVKSFEATSPITSHSPPSSISAETPKMSTSQFVPQQQPSYSASFTQPTSQIKNVSPSSSHHQSPASSSFDISNEKLNDSRHLQPSPRQSPPLSRNKQPSPQQHSPPPSVLRQISSPDPPPPPTPIKEGEEFNQELPPPPPEILNTLEQKPDGFSDDSYLAHKSKGDTRQIGTYKRSSTTGDVSKLPSETNNNKVEIQKPPRKRLLQQAWQPQTSQPEISEHSNEQSSVPRFSASESRVNPNVVKSVAKPLEKNHVQQRPLGSSYSASALLTPRPFSSTTGTSQKDTHSHSADREERTSVRDQIFSYEKKATPRRPDRFNSPKLIPRSPSNINSSRSHVDQMNDSNGFDSTRRPSNENLQQSELQNNLSNSVHEGSSRLSLDSDPSKYSSPRRTSNPPEKHKINFIGRYGNDGDQERKNLSHSDFNGDVKLPLRSQDNHQNESFILPNNSGDKGHSYRHSNRSSDHDTHNINKSHMSFTPNHEQHPAERKGLVEKGHNSARDQELQVCHVRQRSQEELECDKKVSEIVKKDESLKQVLKVDNKGRMDFMNGLFPLDEPVRLHHSPHHSPQSSSVNEDKHIENDRRTEEQKSPLDTSALPADYFKSSPKAKIEMDMRGKSDEFNQEMSKEIGDPDTLVKTKEELVRSIQKKVEKLKEEKSELQKELDEIDEVGQKLVEVVQQKGRTQQEKDKFSSYITDMEKIIKLLLKLSGLLARAENALQSLPDNSSPSTKKLAVDKRDRLRDQHEEAKSLKEDIDKRSAQVSIFLQDCLTDAEHEDYKYFVQMKSKLTIEMQEFEDKITLGQEQILGLKRNIPDK</sequence>
<feature type="compositionally biased region" description="Polar residues" evidence="6">
    <location>
        <begin position="372"/>
        <end position="412"/>
    </location>
</feature>
<feature type="compositionally biased region" description="Polar residues" evidence="6">
    <location>
        <begin position="50"/>
        <end position="65"/>
    </location>
</feature>
<feature type="compositionally biased region" description="Polar residues" evidence="6">
    <location>
        <begin position="1104"/>
        <end position="1119"/>
    </location>
</feature>
<dbReference type="EMBL" id="CACVKT020006657">
    <property type="protein sequence ID" value="CAC5402982.1"/>
    <property type="molecule type" value="Genomic_DNA"/>
</dbReference>
<feature type="compositionally biased region" description="Polar residues" evidence="6">
    <location>
        <begin position="1378"/>
        <end position="1387"/>
    </location>
</feature>
<feature type="region of interest" description="Disordered" evidence="6">
    <location>
        <begin position="954"/>
        <end position="1035"/>
    </location>
</feature>
<feature type="compositionally biased region" description="Basic and acidic residues" evidence="6">
    <location>
        <begin position="521"/>
        <end position="539"/>
    </location>
</feature>
<feature type="region of interest" description="Disordered" evidence="6">
    <location>
        <begin position="1332"/>
        <end position="1467"/>
    </location>
</feature>
<keyword evidence="9" id="KW-1185">Reference proteome</keyword>
<feature type="coiled-coil region" evidence="5">
    <location>
        <begin position="2246"/>
        <end position="2283"/>
    </location>
</feature>
<dbReference type="Pfam" id="PF08687">
    <property type="entry name" value="ASD2"/>
    <property type="match status" value="1"/>
</dbReference>
<feature type="region of interest" description="Disordered" evidence="6">
    <location>
        <begin position="307"/>
        <end position="412"/>
    </location>
</feature>
<dbReference type="GO" id="GO:0030864">
    <property type="term" value="C:cortical actin cytoskeleton"/>
    <property type="evidence" value="ECO:0007669"/>
    <property type="project" value="TreeGrafter"/>
</dbReference>
<feature type="compositionally biased region" description="Low complexity" evidence="6">
    <location>
        <begin position="1665"/>
        <end position="1678"/>
    </location>
</feature>
<feature type="compositionally biased region" description="Polar residues" evidence="6">
    <location>
        <begin position="1784"/>
        <end position="1804"/>
    </location>
</feature>
<evidence type="ECO:0000256" key="3">
    <source>
        <dbReference type="ARBA" id="ARBA00022490"/>
    </source>
</evidence>
<feature type="compositionally biased region" description="Polar residues" evidence="6">
    <location>
        <begin position="766"/>
        <end position="777"/>
    </location>
</feature>
<keyword evidence="3" id="KW-0963">Cytoplasm</keyword>
<feature type="compositionally biased region" description="Low complexity" evidence="6">
    <location>
        <begin position="1692"/>
        <end position="1712"/>
    </location>
</feature>
<feature type="compositionally biased region" description="Basic and acidic residues" evidence="6">
    <location>
        <begin position="1567"/>
        <end position="1578"/>
    </location>
</feature>
<comment type="subcellular location">
    <subcellularLocation>
        <location evidence="1">Cytoplasm</location>
        <location evidence="1">Cytoskeleton</location>
    </subcellularLocation>
</comment>
<feature type="compositionally biased region" description="Polar residues" evidence="6">
    <location>
        <begin position="1817"/>
        <end position="1827"/>
    </location>
</feature>
<feature type="compositionally biased region" description="Polar residues" evidence="6">
    <location>
        <begin position="980"/>
        <end position="991"/>
    </location>
</feature>
<feature type="compositionally biased region" description="Polar residues" evidence="6">
    <location>
        <begin position="930"/>
        <end position="942"/>
    </location>
</feature>
<feature type="compositionally biased region" description="Basic and acidic residues" evidence="6">
    <location>
        <begin position="1894"/>
        <end position="1909"/>
    </location>
</feature>
<evidence type="ECO:0000313" key="8">
    <source>
        <dbReference type="EMBL" id="CAC5402982.1"/>
    </source>
</evidence>
<feature type="compositionally biased region" description="Basic and acidic residues" evidence="6">
    <location>
        <begin position="1179"/>
        <end position="1190"/>
    </location>
</feature>
<feature type="compositionally biased region" description="Polar residues" evidence="6">
    <location>
        <begin position="622"/>
        <end position="658"/>
    </location>
</feature>